<reference evidence="2 3" key="2">
    <citation type="journal article" date="2012" name="Eukaryot. Cell">
        <title>Genome update of Botrytis cinerea strains B05.10 and T4.</title>
        <authorList>
            <person name="Staats M."/>
            <person name="van Kan J.A."/>
        </authorList>
    </citation>
    <scope>NUCLEOTIDE SEQUENCE [LARGE SCALE GENOMIC DNA]</scope>
    <source>
        <strain evidence="2 3">B05.10</strain>
    </source>
</reference>
<reference evidence="2 3" key="3">
    <citation type="journal article" date="2017" name="Mol. Plant Pathol.">
        <title>A gapless genome sequence of the fungus Botrytis cinerea.</title>
        <authorList>
            <person name="Van Kan J.A."/>
            <person name="Stassen J.H."/>
            <person name="Mosbach A."/>
            <person name="Van Der Lee T.A."/>
            <person name="Faino L."/>
            <person name="Farmer A.D."/>
            <person name="Papasotiriou D.G."/>
            <person name="Zhou S."/>
            <person name="Seidl M.F."/>
            <person name="Cottam E."/>
            <person name="Edel D."/>
            <person name="Hahn M."/>
            <person name="Schwartz D.C."/>
            <person name="Dietrich R.A."/>
            <person name="Widdison S."/>
            <person name="Scalliet G."/>
        </authorList>
    </citation>
    <scope>NUCLEOTIDE SEQUENCE [LARGE SCALE GENOMIC DNA]</scope>
    <source>
        <strain evidence="2 3">B05.10</strain>
    </source>
</reference>
<dbReference type="RefSeq" id="XP_024549169.1">
    <property type="nucleotide sequence ID" value="XM_024693383.1"/>
</dbReference>
<dbReference type="Proteomes" id="UP000001798">
    <property type="component" value="Chromosome 6"/>
</dbReference>
<keyword evidence="3" id="KW-1185">Reference proteome</keyword>
<proteinExistence type="predicted"/>
<evidence type="ECO:0000256" key="1">
    <source>
        <dbReference type="SAM" id="MobiDB-lite"/>
    </source>
</evidence>
<accession>A0A384JJT1</accession>
<dbReference type="KEGG" id="bfu:BCIN_06g02200"/>
<protein>
    <submittedName>
        <fullName evidence="2">Uncharacterized protein</fullName>
    </submittedName>
</protein>
<evidence type="ECO:0000313" key="3">
    <source>
        <dbReference type="Proteomes" id="UP000001798"/>
    </source>
</evidence>
<dbReference type="OrthoDB" id="5424905at2759"/>
<sequence length="370" mass="42119">MSSNKHTVGSIIQKLKNYNVEQTVEYLLDQEEFTSFLCDILTSLPTEYKRAAQEMLRKTNQTKNRQRKSPALVIVMTHNFALPPSVQDHYRIWKENPSRFWQPFETSNANRLVGDVVVESYLVVRNLRLRQAHDIIFRRFHVSFLYQLALLFGHGQNIMTNRMHNILNQRLITILTQCNRITDEVDVIKANLQIWVAAGARYNKICEALDKGALFLIPQVPDEMWENPNFLKGADFDEVMTHLKNKGIMELSTQLDADFVANQILNAALEPFKWEVVDSRTVTANPSIESRTVPVDPYAGPRIIRADPDDPSPAITAIPSIATEALDTKPISISSLLNPPEAVQESGNTSRDIDLNLEPRNSSGKRQRIN</sequence>
<name>A0A384JJT1_BOTFB</name>
<dbReference type="AlphaFoldDB" id="A0A384JJT1"/>
<dbReference type="GeneID" id="5441050"/>
<feature type="region of interest" description="Disordered" evidence="1">
    <location>
        <begin position="340"/>
        <end position="370"/>
    </location>
</feature>
<evidence type="ECO:0000313" key="2">
    <source>
        <dbReference type="EMBL" id="ATZ50732.1"/>
    </source>
</evidence>
<reference evidence="2 3" key="1">
    <citation type="journal article" date="2011" name="PLoS Genet.">
        <title>Genomic analysis of the necrotrophic fungal pathogens Sclerotinia sclerotiorum and Botrytis cinerea.</title>
        <authorList>
            <person name="Amselem J."/>
            <person name="Cuomo C.A."/>
            <person name="van Kan J.A."/>
            <person name="Viaud M."/>
            <person name="Benito E.P."/>
            <person name="Couloux A."/>
            <person name="Coutinho P.M."/>
            <person name="de Vries R.P."/>
            <person name="Dyer P.S."/>
            <person name="Fillinger S."/>
            <person name="Fournier E."/>
            <person name="Gout L."/>
            <person name="Hahn M."/>
            <person name="Kohn L."/>
            <person name="Lapalu N."/>
            <person name="Plummer K.M."/>
            <person name="Pradier J.M."/>
            <person name="Quevillon E."/>
            <person name="Sharon A."/>
            <person name="Simon A."/>
            <person name="ten Have A."/>
            <person name="Tudzynski B."/>
            <person name="Tudzynski P."/>
            <person name="Wincker P."/>
            <person name="Andrew M."/>
            <person name="Anthouard V."/>
            <person name="Beever R.E."/>
            <person name="Beffa R."/>
            <person name="Benoit I."/>
            <person name="Bouzid O."/>
            <person name="Brault B."/>
            <person name="Chen Z."/>
            <person name="Choquer M."/>
            <person name="Collemare J."/>
            <person name="Cotton P."/>
            <person name="Danchin E.G."/>
            <person name="Da Silva C."/>
            <person name="Gautier A."/>
            <person name="Giraud C."/>
            <person name="Giraud T."/>
            <person name="Gonzalez C."/>
            <person name="Grossetete S."/>
            <person name="Guldener U."/>
            <person name="Henrissat B."/>
            <person name="Howlett B.J."/>
            <person name="Kodira C."/>
            <person name="Kretschmer M."/>
            <person name="Lappartient A."/>
            <person name="Leroch M."/>
            <person name="Levis C."/>
            <person name="Mauceli E."/>
            <person name="Neuveglise C."/>
            <person name="Oeser B."/>
            <person name="Pearson M."/>
            <person name="Poulain J."/>
            <person name="Poussereau N."/>
            <person name="Quesneville H."/>
            <person name="Rascle C."/>
            <person name="Schumacher J."/>
            <person name="Segurens B."/>
            <person name="Sexton A."/>
            <person name="Silva E."/>
            <person name="Sirven C."/>
            <person name="Soanes D.M."/>
            <person name="Talbot N.J."/>
            <person name="Templeton M."/>
            <person name="Yandava C."/>
            <person name="Yarden O."/>
            <person name="Zeng Q."/>
            <person name="Rollins J.A."/>
            <person name="Lebrun M.H."/>
            <person name="Dickman M."/>
        </authorList>
    </citation>
    <scope>NUCLEOTIDE SEQUENCE [LARGE SCALE GENOMIC DNA]</scope>
    <source>
        <strain evidence="2 3">B05.10</strain>
    </source>
</reference>
<gene>
    <name evidence="2" type="ORF">BCIN_06g02200</name>
</gene>
<dbReference type="VEuPathDB" id="FungiDB:Bcin06g02200"/>
<organism evidence="2 3">
    <name type="scientific">Botryotinia fuckeliana (strain B05.10)</name>
    <name type="common">Noble rot fungus</name>
    <name type="synonym">Botrytis cinerea</name>
    <dbReference type="NCBI Taxonomy" id="332648"/>
    <lineage>
        <taxon>Eukaryota</taxon>
        <taxon>Fungi</taxon>
        <taxon>Dikarya</taxon>
        <taxon>Ascomycota</taxon>
        <taxon>Pezizomycotina</taxon>
        <taxon>Leotiomycetes</taxon>
        <taxon>Helotiales</taxon>
        <taxon>Sclerotiniaceae</taxon>
        <taxon>Botrytis</taxon>
    </lineage>
</organism>
<dbReference type="EMBL" id="CP009810">
    <property type="protein sequence ID" value="ATZ50732.1"/>
    <property type="molecule type" value="Genomic_DNA"/>
</dbReference>